<feature type="active site" description="Charge relay system" evidence="14">
    <location>
        <position position="181"/>
    </location>
</feature>
<dbReference type="PROSITE" id="PS50106">
    <property type="entry name" value="PDZ"/>
    <property type="match status" value="2"/>
</dbReference>
<dbReference type="Pfam" id="PF17820">
    <property type="entry name" value="PDZ_6"/>
    <property type="match status" value="1"/>
</dbReference>
<comment type="caution">
    <text evidence="17">The sequence shown here is derived from an EMBL/GenBank/DDBJ whole genome shotgun (WGS) entry which is preliminary data.</text>
</comment>
<keyword evidence="18" id="KW-1185">Reference proteome</keyword>
<protein>
    <recommendedName>
        <fullName evidence="5">Probable periplasmic serine endoprotease DegP-like</fullName>
        <ecNumber evidence="4">3.4.21.107</ecNumber>
    </recommendedName>
    <alternativeName>
        <fullName evidence="13">Protease Do</fullName>
    </alternativeName>
</protein>
<dbReference type="GO" id="GO:0006508">
    <property type="term" value="P:proteolysis"/>
    <property type="evidence" value="ECO:0007669"/>
    <property type="project" value="UniProtKB-KW"/>
</dbReference>
<keyword evidence="8" id="KW-0677">Repeat</keyword>
<evidence type="ECO:0000256" key="7">
    <source>
        <dbReference type="ARBA" id="ARBA00022729"/>
    </source>
</evidence>
<dbReference type="GO" id="GO:0042597">
    <property type="term" value="C:periplasmic space"/>
    <property type="evidence" value="ECO:0007669"/>
    <property type="project" value="UniProtKB-SubCell"/>
</dbReference>
<dbReference type="RefSeq" id="WP_126537946.1">
    <property type="nucleotide sequence ID" value="NZ_BSPM01000009.1"/>
</dbReference>
<dbReference type="InterPro" id="IPR001940">
    <property type="entry name" value="Peptidase_S1C"/>
</dbReference>
<dbReference type="InterPro" id="IPR009003">
    <property type="entry name" value="Peptidase_S1_PA"/>
</dbReference>
<dbReference type="NCBIfam" id="TIGR02037">
    <property type="entry name" value="degP_htrA_DO"/>
    <property type="match status" value="1"/>
</dbReference>
<dbReference type="PANTHER" id="PTHR22939">
    <property type="entry name" value="SERINE PROTEASE FAMILY S1C HTRA-RELATED"/>
    <property type="match status" value="1"/>
</dbReference>
<feature type="binding site" evidence="15">
    <location>
        <position position="151"/>
    </location>
    <ligand>
        <name>substrate</name>
    </ligand>
</feature>
<dbReference type="Pfam" id="PF13180">
    <property type="entry name" value="PDZ_2"/>
    <property type="match status" value="1"/>
</dbReference>
<organism evidence="17 18">
    <name type="scientific">Oharaeibacter diazotrophicus</name>
    <dbReference type="NCBI Taxonomy" id="1920512"/>
    <lineage>
        <taxon>Bacteria</taxon>
        <taxon>Pseudomonadati</taxon>
        <taxon>Pseudomonadota</taxon>
        <taxon>Alphaproteobacteria</taxon>
        <taxon>Hyphomicrobiales</taxon>
        <taxon>Pleomorphomonadaceae</taxon>
        <taxon>Oharaeibacter</taxon>
    </lineage>
</organism>
<gene>
    <name evidence="17" type="ORF">EDD54_3158</name>
</gene>
<evidence type="ECO:0000313" key="17">
    <source>
        <dbReference type="EMBL" id="TDP83201.1"/>
    </source>
</evidence>
<evidence type="ECO:0000256" key="15">
    <source>
        <dbReference type="PIRSR" id="PIRSR611782-2"/>
    </source>
</evidence>
<evidence type="ECO:0000256" key="14">
    <source>
        <dbReference type="PIRSR" id="PIRSR611782-1"/>
    </source>
</evidence>
<dbReference type="InterPro" id="IPR036034">
    <property type="entry name" value="PDZ_sf"/>
</dbReference>
<name>A0A4R6RAP5_9HYPH</name>
<dbReference type="GO" id="GO:0004252">
    <property type="term" value="F:serine-type endopeptidase activity"/>
    <property type="evidence" value="ECO:0007669"/>
    <property type="project" value="InterPro"/>
</dbReference>
<accession>A0A4R6RAP5</accession>
<dbReference type="SMART" id="SM00228">
    <property type="entry name" value="PDZ"/>
    <property type="match status" value="2"/>
</dbReference>
<comment type="catalytic activity">
    <reaction evidence="1">
        <text>Acts on substrates that are at least partially unfolded. The cleavage site P1 residue is normally between a pair of hydrophobic residues, such as Val-|-Val.</text>
        <dbReference type="EC" id="3.4.21.107"/>
    </reaction>
</comment>
<dbReference type="EC" id="3.4.21.107" evidence="4"/>
<feature type="binding site" evidence="15">
    <location>
        <position position="181"/>
    </location>
    <ligand>
        <name>substrate</name>
    </ligand>
</feature>
<dbReference type="InterPro" id="IPR001478">
    <property type="entry name" value="PDZ"/>
</dbReference>
<keyword evidence="6 17" id="KW-0645">Protease</keyword>
<feature type="binding site" evidence="15">
    <location>
        <begin position="252"/>
        <end position="254"/>
    </location>
    <ligand>
        <name>substrate</name>
    </ligand>
</feature>
<dbReference type="InterPro" id="IPR041489">
    <property type="entry name" value="PDZ_6"/>
</dbReference>
<evidence type="ECO:0000256" key="2">
    <source>
        <dbReference type="ARBA" id="ARBA00004418"/>
    </source>
</evidence>
<dbReference type="Gene3D" id="2.40.10.120">
    <property type="match status" value="1"/>
</dbReference>
<evidence type="ECO:0000256" key="6">
    <source>
        <dbReference type="ARBA" id="ARBA00022670"/>
    </source>
</evidence>
<evidence type="ECO:0000256" key="12">
    <source>
        <dbReference type="ARBA" id="ARBA00023016"/>
    </source>
</evidence>
<keyword evidence="12" id="KW-0346">Stress response</keyword>
<dbReference type="Pfam" id="PF13365">
    <property type="entry name" value="Trypsin_2"/>
    <property type="match status" value="1"/>
</dbReference>
<dbReference type="InterPro" id="IPR011782">
    <property type="entry name" value="Pept_S1C_Do"/>
</dbReference>
<evidence type="ECO:0000256" key="11">
    <source>
        <dbReference type="ARBA" id="ARBA00022825"/>
    </source>
</evidence>
<dbReference type="EMBL" id="SNXY01000009">
    <property type="protein sequence ID" value="TDP83201.1"/>
    <property type="molecule type" value="Genomic_DNA"/>
</dbReference>
<feature type="active site" description="Charge relay system" evidence="14">
    <location>
        <position position="254"/>
    </location>
</feature>
<evidence type="ECO:0000256" key="13">
    <source>
        <dbReference type="ARBA" id="ARBA00032850"/>
    </source>
</evidence>
<evidence type="ECO:0000256" key="3">
    <source>
        <dbReference type="ARBA" id="ARBA00010541"/>
    </source>
</evidence>
<proteinExistence type="inferred from homology"/>
<dbReference type="AlphaFoldDB" id="A0A4R6RAP5"/>
<keyword evidence="11" id="KW-0720">Serine protease</keyword>
<dbReference type="Gene3D" id="2.30.42.10">
    <property type="match status" value="2"/>
</dbReference>
<feature type="domain" description="PDZ" evidence="16">
    <location>
        <begin position="310"/>
        <end position="364"/>
    </location>
</feature>
<feature type="active site" description="Charge relay system" evidence="14">
    <location>
        <position position="151"/>
    </location>
</feature>
<dbReference type="SUPFAM" id="SSF50156">
    <property type="entry name" value="PDZ domain-like"/>
    <property type="match status" value="2"/>
</dbReference>
<evidence type="ECO:0000256" key="4">
    <source>
        <dbReference type="ARBA" id="ARBA00013035"/>
    </source>
</evidence>
<comment type="similarity">
    <text evidence="3">Belongs to the peptidase S1C family.</text>
</comment>
<evidence type="ECO:0000313" key="18">
    <source>
        <dbReference type="Proteomes" id="UP000294547"/>
    </source>
</evidence>
<reference evidence="17 18" key="1">
    <citation type="submission" date="2019-03" db="EMBL/GenBank/DDBJ databases">
        <title>Genomic Encyclopedia of Type Strains, Phase IV (KMG-IV): sequencing the most valuable type-strain genomes for metagenomic binning, comparative biology and taxonomic classification.</title>
        <authorList>
            <person name="Goeker M."/>
        </authorList>
    </citation>
    <scope>NUCLEOTIDE SEQUENCE [LARGE SCALE GENOMIC DNA]</scope>
    <source>
        <strain evidence="17 18">DSM 102969</strain>
    </source>
</reference>
<dbReference type="PANTHER" id="PTHR22939:SF130">
    <property type="entry name" value="PERIPLASMIC SERINE ENDOPROTEASE DEGP-LIKE-RELATED"/>
    <property type="match status" value="1"/>
</dbReference>
<feature type="domain" description="PDZ" evidence="16">
    <location>
        <begin position="406"/>
        <end position="472"/>
    </location>
</feature>
<keyword evidence="10" id="KW-0378">Hydrolase</keyword>
<evidence type="ECO:0000256" key="10">
    <source>
        <dbReference type="ARBA" id="ARBA00022801"/>
    </source>
</evidence>
<dbReference type="OrthoDB" id="7358927at2"/>
<evidence type="ECO:0000256" key="8">
    <source>
        <dbReference type="ARBA" id="ARBA00022737"/>
    </source>
</evidence>
<keyword evidence="7" id="KW-0732">Signal</keyword>
<dbReference type="Proteomes" id="UP000294547">
    <property type="component" value="Unassembled WGS sequence"/>
</dbReference>
<evidence type="ECO:0000256" key="5">
    <source>
        <dbReference type="ARBA" id="ARBA00013958"/>
    </source>
</evidence>
<dbReference type="FunFam" id="2.40.10.120:FF:000007">
    <property type="entry name" value="Periplasmic serine endoprotease DegP-like"/>
    <property type="match status" value="1"/>
</dbReference>
<dbReference type="SUPFAM" id="SSF50494">
    <property type="entry name" value="Trypsin-like serine proteases"/>
    <property type="match status" value="1"/>
</dbReference>
<comment type="subcellular location">
    <subcellularLocation>
        <location evidence="2">Periplasm</location>
    </subcellularLocation>
</comment>
<dbReference type="CDD" id="cd10839">
    <property type="entry name" value="cpPDZ1_DegP-like"/>
    <property type="match status" value="1"/>
</dbReference>
<evidence type="ECO:0000259" key="16">
    <source>
        <dbReference type="PROSITE" id="PS50106"/>
    </source>
</evidence>
<evidence type="ECO:0000256" key="9">
    <source>
        <dbReference type="ARBA" id="ARBA00022764"/>
    </source>
</evidence>
<evidence type="ECO:0000256" key="1">
    <source>
        <dbReference type="ARBA" id="ARBA00001772"/>
    </source>
</evidence>
<dbReference type="PRINTS" id="PR00834">
    <property type="entry name" value="PROTEASES2C"/>
</dbReference>
<dbReference type="FunFam" id="2.30.42.10:FF:000037">
    <property type="entry name" value="Periplasmic serine endoprotease DegP-like"/>
    <property type="match status" value="1"/>
</dbReference>
<keyword evidence="9" id="KW-0574">Periplasm</keyword>
<sequence length="512" mass="52675">MSSDRNSRPGRSPRVKSLLLGSVFALALGGIVAGESVVFSGSSAVAQNLSAPPVSAQAAQPFSFADVVSRVTPAVVSIRVKTDEVAQADDQGIPNIPEDSPLYDFFKRFGQPMPGMPGGGGRGGEQPHRYGMAQGSGFFISADGYVVTNNHVVENAEEVTVVTTDGRELKADVIGTDPKTDIALVKVKDGKDLPHVSFSAGDSRVGDWVVAIGNPFGLGGTVTAGIVSARGRDIGAGPYDDFIQIDAPINKGNSGGPAFNLAGEVIGVNTAIYSPSGGSVGIGFAIPARTVETVVKDLMDDGKVVRGWLGVQIQPVTEDLAASIGLDAAKGALVTEPQDGSPAEKAGIKAGDAIVAVNGEAVNDARDLARRIAAYPPETTVDVTVFRNGEKKEVKVELGQLPDEQKVAAAESSGKAEPTTLKDLGLSLAPAAQAGAGDEGVVVTRLDPEGKAADKGLRQGDVILEVAGHAVSKPAEVQAGLRKAAEEGRKAVLLRVRTGDNLRFVALPLDKA</sequence>